<accession>A0A6N6VNU3</accession>
<reference evidence="1 2" key="1">
    <citation type="submission" date="2019-09" db="EMBL/GenBank/DDBJ databases">
        <title>Parvibaculum sedimenti sp. nov., isolated from sediment.</title>
        <authorList>
            <person name="Wang Y."/>
        </authorList>
    </citation>
    <scope>NUCLEOTIDE SEQUENCE [LARGE SCALE GENOMIC DNA]</scope>
    <source>
        <strain evidence="1 2">HXT-9</strain>
    </source>
</reference>
<proteinExistence type="predicted"/>
<dbReference type="Pfam" id="PF10098">
    <property type="entry name" value="DUF2336"/>
    <property type="match status" value="1"/>
</dbReference>
<dbReference type="InterPro" id="IPR016024">
    <property type="entry name" value="ARM-type_fold"/>
</dbReference>
<dbReference type="SUPFAM" id="SSF48371">
    <property type="entry name" value="ARM repeat"/>
    <property type="match status" value="1"/>
</dbReference>
<name>A0A6N6VNU3_9HYPH</name>
<dbReference type="InterPro" id="IPR011989">
    <property type="entry name" value="ARM-like"/>
</dbReference>
<keyword evidence="2" id="KW-1185">Reference proteome</keyword>
<evidence type="ECO:0000313" key="2">
    <source>
        <dbReference type="Proteomes" id="UP000468901"/>
    </source>
</evidence>
<dbReference type="EMBL" id="WESC01000001">
    <property type="protein sequence ID" value="KAB7742887.1"/>
    <property type="molecule type" value="Genomic_DNA"/>
</dbReference>
<protein>
    <submittedName>
        <fullName evidence="1">DUF2336 domain-containing protein</fullName>
    </submittedName>
</protein>
<comment type="caution">
    <text evidence="1">The sequence shown here is derived from an EMBL/GenBank/DDBJ whole genome shotgun (WGS) entry which is preliminary data.</text>
</comment>
<dbReference type="AlphaFoldDB" id="A0A6N6VNU3"/>
<dbReference type="RefSeq" id="WP_152214438.1">
    <property type="nucleotide sequence ID" value="NZ_WESC01000001.1"/>
</dbReference>
<evidence type="ECO:0000313" key="1">
    <source>
        <dbReference type="EMBL" id="KAB7742887.1"/>
    </source>
</evidence>
<organism evidence="1 2">
    <name type="scientific">Parvibaculum sedimenti</name>
    <dbReference type="NCBI Taxonomy" id="2608632"/>
    <lineage>
        <taxon>Bacteria</taxon>
        <taxon>Pseudomonadati</taxon>
        <taxon>Pseudomonadota</taxon>
        <taxon>Alphaproteobacteria</taxon>
        <taxon>Hyphomicrobiales</taxon>
        <taxon>Parvibaculaceae</taxon>
        <taxon>Parvibaculum</taxon>
    </lineage>
</organism>
<sequence>MRLDRLKQFFSRRKLPRDLRYEDARLALESQSSEIKRELAARTDAPPETLYYLAGDEDASIRTLVAANHATPIQADELLQIDADGEVRSELARKISRIVPDMDESERRQVRDRMLVLLEKLAQDELARVRRIVAEEIKSCPHIPKRIALRLARDAEIMVCGPVLEYSPLLSDEDLVEIVATTRVHGALESIARRRNVSSYVADAIVATLDIPAVAQLLANPRADIREETLDKVIREAATIEAWHLPLVMRPSLSLRAIRRIAVFVSRALVDEIGRHHQLDAETQTWLKARAQSRIEERQVEDATPDAAAAAIKKAFAAGTLGDDQVTKAASLKQKGAVTLALSLLCGAPEPAVARAIEVKSGKGIAAICWRAGLAMRTALAVQIFVANVPVDARVLPRGGVDYPMDESEMLWHLRYLGVPERLST</sequence>
<gene>
    <name evidence="1" type="ORF">F2P47_01820</name>
</gene>
<dbReference type="InterPro" id="IPR019285">
    <property type="entry name" value="DUF2336"/>
</dbReference>
<dbReference type="Gene3D" id="1.25.10.10">
    <property type="entry name" value="Leucine-rich Repeat Variant"/>
    <property type="match status" value="1"/>
</dbReference>
<dbReference type="Proteomes" id="UP000468901">
    <property type="component" value="Unassembled WGS sequence"/>
</dbReference>